<organism evidence="1 2">
    <name type="scientific">Enterococcus durans</name>
    <dbReference type="NCBI Taxonomy" id="53345"/>
    <lineage>
        <taxon>Bacteria</taxon>
        <taxon>Bacillati</taxon>
        <taxon>Bacillota</taxon>
        <taxon>Bacilli</taxon>
        <taxon>Lactobacillales</taxon>
        <taxon>Enterococcaceae</taxon>
        <taxon>Enterococcus</taxon>
    </lineage>
</organism>
<dbReference type="EMBL" id="UGIF01000002">
    <property type="protein sequence ID" value="STP29417.1"/>
    <property type="molecule type" value="Genomic_DNA"/>
</dbReference>
<gene>
    <name evidence="1" type="ORF">NCTC8129_01615</name>
</gene>
<dbReference type="AlphaFoldDB" id="A0A377KJN6"/>
<dbReference type="Proteomes" id="UP000254070">
    <property type="component" value="Unassembled WGS sequence"/>
</dbReference>
<dbReference type="RefSeq" id="WP_010784189.1">
    <property type="nucleotide sequence ID" value="NZ_CABGIZ010000001.1"/>
</dbReference>
<evidence type="ECO:0000313" key="1">
    <source>
        <dbReference type="EMBL" id="STP29417.1"/>
    </source>
</evidence>
<reference evidence="1 2" key="1">
    <citation type="submission" date="2018-06" db="EMBL/GenBank/DDBJ databases">
        <authorList>
            <consortium name="Pathogen Informatics"/>
            <person name="Doyle S."/>
        </authorList>
    </citation>
    <scope>NUCLEOTIDE SEQUENCE [LARGE SCALE GENOMIC DNA]</scope>
    <source>
        <strain evidence="1 2">NCTC8129</strain>
    </source>
</reference>
<proteinExistence type="predicted"/>
<sequence length="45" mass="5301">MAHNERFKQEIIQELEKGVQHQKLISKTAQKFDISLAKEVKLHEV</sequence>
<evidence type="ECO:0008006" key="3">
    <source>
        <dbReference type="Google" id="ProtNLM"/>
    </source>
</evidence>
<evidence type="ECO:0000313" key="2">
    <source>
        <dbReference type="Proteomes" id="UP000254070"/>
    </source>
</evidence>
<accession>A0A377KJN6</accession>
<protein>
    <recommendedName>
        <fullName evidence="3">Transposase</fullName>
    </recommendedName>
</protein>
<name>A0A377KJN6_9ENTE</name>